<evidence type="ECO:0000259" key="5">
    <source>
        <dbReference type="PROSITE" id="PS50977"/>
    </source>
</evidence>
<accession>A0ABT3CA98</accession>
<proteinExistence type="predicted"/>
<dbReference type="InterPro" id="IPR050109">
    <property type="entry name" value="HTH-type_TetR-like_transc_reg"/>
</dbReference>
<evidence type="ECO:0000256" key="3">
    <source>
        <dbReference type="ARBA" id="ARBA00023163"/>
    </source>
</evidence>
<name>A0ABT3CA98_9MYCO</name>
<evidence type="ECO:0000256" key="4">
    <source>
        <dbReference type="PROSITE-ProRule" id="PRU00335"/>
    </source>
</evidence>
<keyword evidence="1" id="KW-0805">Transcription regulation</keyword>
<reference evidence="6 7" key="1">
    <citation type="journal article" date="2022" name="BMC Genomics">
        <title>Comparative genome analysis of mycobacteria focusing on tRNA and non-coding RNA.</title>
        <authorList>
            <person name="Behra P.R.K."/>
            <person name="Pettersson B.M.F."/>
            <person name="Ramesh M."/>
            <person name="Das S."/>
            <person name="Dasgupta S."/>
            <person name="Kirsebom L.A."/>
        </authorList>
    </citation>
    <scope>NUCLEOTIDE SEQUENCE [LARGE SCALE GENOMIC DNA]</scope>
    <source>
        <strain evidence="6 7">DSM 44078</strain>
    </source>
</reference>
<dbReference type="SUPFAM" id="SSF46689">
    <property type="entry name" value="Homeodomain-like"/>
    <property type="match status" value="1"/>
</dbReference>
<dbReference type="InterPro" id="IPR001647">
    <property type="entry name" value="HTH_TetR"/>
</dbReference>
<protein>
    <submittedName>
        <fullName evidence="6">TetR/AcrR family transcriptional regulator</fullName>
    </submittedName>
</protein>
<dbReference type="RefSeq" id="WP_264067272.1">
    <property type="nucleotide sequence ID" value="NZ_JACKTY010000022.1"/>
</dbReference>
<dbReference type="EMBL" id="JACKTY010000022">
    <property type="protein sequence ID" value="MCV7226414.1"/>
    <property type="molecule type" value="Genomic_DNA"/>
</dbReference>
<dbReference type="SUPFAM" id="SSF48498">
    <property type="entry name" value="Tetracyclin repressor-like, C-terminal domain"/>
    <property type="match status" value="1"/>
</dbReference>
<keyword evidence="3" id="KW-0804">Transcription</keyword>
<feature type="DNA-binding region" description="H-T-H motif" evidence="4">
    <location>
        <begin position="43"/>
        <end position="62"/>
    </location>
</feature>
<evidence type="ECO:0000256" key="1">
    <source>
        <dbReference type="ARBA" id="ARBA00023015"/>
    </source>
</evidence>
<comment type="caution">
    <text evidence="6">The sequence shown here is derived from an EMBL/GenBank/DDBJ whole genome shotgun (WGS) entry which is preliminary data.</text>
</comment>
<dbReference type="Gene3D" id="1.10.357.10">
    <property type="entry name" value="Tetracycline Repressor, domain 2"/>
    <property type="match status" value="1"/>
</dbReference>
<dbReference type="PANTHER" id="PTHR30055">
    <property type="entry name" value="HTH-TYPE TRANSCRIPTIONAL REGULATOR RUTR"/>
    <property type="match status" value="1"/>
</dbReference>
<keyword evidence="2 4" id="KW-0238">DNA-binding</keyword>
<dbReference type="PROSITE" id="PS50977">
    <property type="entry name" value="HTH_TETR_2"/>
    <property type="match status" value="1"/>
</dbReference>
<organism evidence="6 7">
    <name type="scientific">Mycolicibacterium komossense</name>
    <dbReference type="NCBI Taxonomy" id="1779"/>
    <lineage>
        <taxon>Bacteria</taxon>
        <taxon>Bacillati</taxon>
        <taxon>Actinomycetota</taxon>
        <taxon>Actinomycetes</taxon>
        <taxon>Mycobacteriales</taxon>
        <taxon>Mycobacteriaceae</taxon>
        <taxon>Mycolicibacterium</taxon>
    </lineage>
</organism>
<keyword evidence="7" id="KW-1185">Reference proteome</keyword>
<dbReference type="PANTHER" id="PTHR30055:SF234">
    <property type="entry name" value="HTH-TYPE TRANSCRIPTIONAL REGULATOR BETI"/>
    <property type="match status" value="1"/>
</dbReference>
<sequence>MNSRTAPAVERALAERRRTAEEVDRILTAAVRVMARSAPEPPKVSEIIVEAGSCNKAFYRHFGGKDDLLLAVMQRGIAVVAALLEEQMSRESDPAVKVARWVQGLLAQVTDPHMFSMCAATVAQMSASAHRQASDDDVMRPLRELLSEPIERMGRTDPDRDADAVFHCTMGTLRRYVGSERRPPPADVDHLVQFCLSGIGVATGIRARVG</sequence>
<feature type="domain" description="HTH tetR-type" evidence="5">
    <location>
        <begin position="20"/>
        <end position="80"/>
    </location>
</feature>
<dbReference type="Pfam" id="PF00440">
    <property type="entry name" value="TetR_N"/>
    <property type="match status" value="1"/>
</dbReference>
<evidence type="ECO:0000313" key="6">
    <source>
        <dbReference type="EMBL" id="MCV7226414.1"/>
    </source>
</evidence>
<dbReference type="InterPro" id="IPR036271">
    <property type="entry name" value="Tet_transcr_reg_TetR-rel_C_sf"/>
</dbReference>
<evidence type="ECO:0000313" key="7">
    <source>
        <dbReference type="Proteomes" id="UP001526201"/>
    </source>
</evidence>
<evidence type="ECO:0000256" key="2">
    <source>
        <dbReference type="ARBA" id="ARBA00023125"/>
    </source>
</evidence>
<dbReference type="Proteomes" id="UP001526201">
    <property type="component" value="Unassembled WGS sequence"/>
</dbReference>
<dbReference type="InterPro" id="IPR009057">
    <property type="entry name" value="Homeodomain-like_sf"/>
</dbReference>
<gene>
    <name evidence="6" type="ORF">H7J73_10265</name>
</gene>